<comment type="subunit">
    <text evidence="5">Homooligomer.</text>
</comment>
<feature type="transmembrane region" description="Helical" evidence="5">
    <location>
        <begin position="7"/>
        <end position="24"/>
    </location>
</feature>
<evidence type="ECO:0000256" key="5">
    <source>
        <dbReference type="RuleBase" id="RU367097"/>
    </source>
</evidence>
<gene>
    <name evidence="6" type="primary">VRG4</name>
    <name evidence="6" type="ORF">EHP00_60</name>
</gene>
<evidence type="ECO:0000256" key="1">
    <source>
        <dbReference type="ARBA" id="ARBA00004141"/>
    </source>
</evidence>
<evidence type="ECO:0000256" key="4">
    <source>
        <dbReference type="ARBA" id="ARBA00023136"/>
    </source>
</evidence>
<feature type="transmembrane region" description="Helical" evidence="5">
    <location>
        <begin position="156"/>
        <end position="176"/>
    </location>
</feature>
<keyword evidence="7" id="KW-1185">Reference proteome</keyword>
<proteinExistence type="inferred from homology"/>
<evidence type="ECO:0000256" key="3">
    <source>
        <dbReference type="ARBA" id="ARBA00022989"/>
    </source>
</evidence>
<feature type="transmembrane region" description="Helical" evidence="5">
    <location>
        <begin position="188"/>
        <end position="206"/>
    </location>
</feature>
<keyword evidence="3 5" id="KW-1133">Transmembrane helix</keyword>
<dbReference type="AlphaFoldDB" id="A0A1W0E5N2"/>
<evidence type="ECO:0000256" key="2">
    <source>
        <dbReference type="ARBA" id="ARBA00022692"/>
    </source>
</evidence>
<feature type="transmembrane region" description="Helical" evidence="5">
    <location>
        <begin position="271"/>
        <end position="289"/>
    </location>
</feature>
<keyword evidence="5" id="KW-0762">Sugar transport</keyword>
<feature type="transmembrane region" description="Helical" evidence="5">
    <location>
        <begin position="76"/>
        <end position="94"/>
    </location>
</feature>
<feature type="transmembrane region" description="Helical" evidence="5">
    <location>
        <begin position="244"/>
        <end position="265"/>
    </location>
</feature>
<dbReference type="SUPFAM" id="SSF103481">
    <property type="entry name" value="Multidrug resistance efflux transporter EmrE"/>
    <property type="match status" value="2"/>
</dbReference>
<dbReference type="OrthoDB" id="417037at2759"/>
<sequence>MLIEKICAINLYFFSSVITTLLNKEIVYKYSFNNQYLLTLIQSLVICSIIYIYSLCQYKKFKSILFFKGLKNWIKIGFLLTGMIISNMKAITYLDVSIYTLYKNCGIILTAAFEWILFKKKISKIGFVSLFFLLITSYTVNLKTKVTNVNIQLQGYIWIIFNILATTGYVISMKSFLELKGTKTESVFFTNFLSIPLLGGLSVALEKNNVEIGFSVAVLIVLSAIFALMTAFSTAWTLKTISTTTYSMLGASNKLLLSACAIFWFNEEKNVIKLLSLLIGILSGFVYSYDSALQK</sequence>
<feature type="transmembrane region" description="Helical" evidence="5">
    <location>
        <begin position="212"/>
        <end position="232"/>
    </location>
</feature>
<accession>A0A1W0E5N2</accession>
<dbReference type="InterPro" id="IPR037185">
    <property type="entry name" value="EmrE-like"/>
</dbReference>
<feature type="transmembrane region" description="Helical" evidence="5">
    <location>
        <begin position="125"/>
        <end position="144"/>
    </location>
</feature>
<protein>
    <recommendedName>
        <fullName evidence="5">GDP-mannose transporter</fullName>
        <shortName evidence="5">GMT</shortName>
    </recommendedName>
</protein>
<dbReference type="Proteomes" id="UP000192758">
    <property type="component" value="Unassembled WGS sequence"/>
</dbReference>
<dbReference type="InterPro" id="IPR050186">
    <property type="entry name" value="TPT_transporter"/>
</dbReference>
<dbReference type="EMBL" id="MNPJ01000019">
    <property type="protein sequence ID" value="OQS54555.1"/>
    <property type="molecule type" value="Genomic_DNA"/>
</dbReference>
<comment type="caution">
    <text evidence="6">The sequence shown here is derived from an EMBL/GenBank/DDBJ whole genome shotgun (WGS) entry which is preliminary data.</text>
</comment>
<comment type="function">
    <text evidence="5">Involved in the import of GDP-mannose from the cytoplasm into the Golgi lumen.</text>
</comment>
<feature type="transmembrane region" description="Helical" evidence="5">
    <location>
        <begin position="36"/>
        <end position="56"/>
    </location>
</feature>
<dbReference type="PANTHER" id="PTHR11132">
    <property type="entry name" value="SOLUTE CARRIER FAMILY 35"/>
    <property type="match status" value="1"/>
</dbReference>
<dbReference type="GO" id="GO:0030659">
    <property type="term" value="C:cytoplasmic vesicle membrane"/>
    <property type="evidence" value="ECO:0007669"/>
    <property type="project" value="UniProtKB-SubCell"/>
</dbReference>
<keyword evidence="5" id="KW-0256">Endoplasmic reticulum</keyword>
<keyword evidence="4 5" id="KW-0472">Membrane</keyword>
<comment type="similarity">
    <text evidence="5">Belongs to the TPT transporter family. SLC35D subfamily.</text>
</comment>
<evidence type="ECO:0000313" key="6">
    <source>
        <dbReference type="EMBL" id="OQS54555.1"/>
    </source>
</evidence>
<keyword evidence="5" id="KW-0333">Golgi apparatus</keyword>
<keyword evidence="5" id="KW-0813">Transport</keyword>
<reference evidence="6 7" key="1">
    <citation type="journal article" date="2017" name="Environ. Microbiol.">
        <title>Decay of the glycolytic pathway and adaptation to intranuclear parasitism within Enterocytozoonidae microsporidia.</title>
        <authorList>
            <person name="Wiredu Boakye D."/>
            <person name="Jaroenlak P."/>
            <person name="Prachumwat A."/>
            <person name="Williams T.A."/>
            <person name="Bateman K.S."/>
            <person name="Itsathitphaisarn O."/>
            <person name="Sritunyalucksana K."/>
            <person name="Paszkiewicz K.H."/>
            <person name="Moore K.A."/>
            <person name="Stentiford G.D."/>
            <person name="Williams B.A."/>
        </authorList>
    </citation>
    <scope>NUCLEOTIDE SEQUENCE [LARGE SCALE GENOMIC DNA]</scope>
    <source>
        <strain evidence="6 7">TH1</strain>
    </source>
</reference>
<organism evidence="6 7">
    <name type="scientific">Ecytonucleospora hepatopenaei</name>
    <dbReference type="NCBI Taxonomy" id="646526"/>
    <lineage>
        <taxon>Eukaryota</taxon>
        <taxon>Fungi</taxon>
        <taxon>Fungi incertae sedis</taxon>
        <taxon>Microsporidia</taxon>
        <taxon>Enterocytozoonidae</taxon>
        <taxon>Ecytonucleospora</taxon>
    </lineage>
</organism>
<comment type="subcellular location">
    <subcellularLocation>
        <location evidence="5">Golgi apparatus membrane</location>
        <topology evidence="5">Multi-pass membrane protein</topology>
    </subcellularLocation>
    <subcellularLocation>
        <location evidence="5">Cytoplasmic vesicle membrane</location>
        <topology evidence="5">Multi-pass membrane protein</topology>
    </subcellularLocation>
    <subcellularLocation>
        <location evidence="5">Endoplasmic reticulum membrane</location>
        <topology evidence="5">Multi-pass membrane protein</topology>
    </subcellularLocation>
    <subcellularLocation>
        <location evidence="1">Membrane</location>
        <topology evidence="1">Multi-pass membrane protein</topology>
    </subcellularLocation>
</comment>
<dbReference type="GO" id="GO:0000139">
    <property type="term" value="C:Golgi membrane"/>
    <property type="evidence" value="ECO:0007669"/>
    <property type="project" value="UniProtKB-SubCell"/>
</dbReference>
<keyword evidence="2 5" id="KW-0812">Transmembrane</keyword>
<dbReference type="STRING" id="646526.A0A1W0E5N2"/>
<dbReference type="VEuPathDB" id="MicrosporidiaDB:EHP00_60"/>
<keyword evidence="5" id="KW-0968">Cytoplasmic vesicle</keyword>
<evidence type="ECO:0000313" key="7">
    <source>
        <dbReference type="Proteomes" id="UP000192758"/>
    </source>
</evidence>
<name>A0A1W0E5N2_9MICR</name>
<dbReference type="GO" id="GO:0005789">
    <property type="term" value="C:endoplasmic reticulum membrane"/>
    <property type="evidence" value="ECO:0007669"/>
    <property type="project" value="UniProtKB-SubCell"/>
</dbReference>